<accession>A0A1R3X0Q1</accession>
<sequence>MSTVRGRNLATSLKRRNRPRPMERYDRLPPELRGWLAGAALPWSPHSALKLWRRLKRECQGDMAAIRRRMDLAEARMLARDAPKIWGHAYPTELIAADTRPA</sequence>
<name>A0A1R3X0Q1_9RHOB</name>
<feature type="region of interest" description="Disordered" evidence="1">
    <location>
        <begin position="1"/>
        <end position="25"/>
    </location>
</feature>
<keyword evidence="3" id="KW-1185">Reference proteome</keyword>
<dbReference type="Proteomes" id="UP000192455">
    <property type="component" value="Unassembled WGS sequence"/>
</dbReference>
<evidence type="ECO:0000313" key="2">
    <source>
        <dbReference type="EMBL" id="SIT84476.1"/>
    </source>
</evidence>
<proteinExistence type="predicted"/>
<gene>
    <name evidence="2" type="ORF">SAMN05421849_2122</name>
</gene>
<dbReference type="RefSeq" id="WP_076649813.1">
    <property type="nucleotide sequence ID" value="NZ_FTPS01000001.1"/>
</dbReference>
<feature type="compositionally biased region" description="Polar residues" evidence="1">
    <location>
        <begin position="1"/>
        <end position="11"/>
    </location>
</feature>
<evidence type="ECO:0000313" key="3">
    <source>
        <dbReference type="Proteomes" id="UP000192455"/>
    </source>
</evidence>
<organism evidence="2 3">
    <name type="scientific">Pontibaca methylaminivorans</name>
    <dbReference type="NCBI Taxonomy" id="515897"/>
    <lineage>
        <taxon>Bacteria</taxon>
        <taxon>Pseudomonadati</taxon>
        <taxon>Pseudomonadota</taxon>
        <taxon>Alphaproteobacteria</taxon>
        <taxon>Rhodobacterales</taxon>
        <taxon>Roseobacteraceae</taxon>
        <taxon>Pontibaca</taxon>
    </lineage>
</organism>
<evidence type="ECO:0000256" key="1">
    <source>
        <dbReference type="SAM" id="MobiDB-lite"/>
    </source>
</evidence>
<dbReference type="EMBL" id="FTPS01000001">
    <property type="protein sequence ID" value="SIT84476.1"/>
    <property type="molecule type" value="Genomic_DNA"/>
</dbReference>
<dbReference type="InterPro" id="IPR045386">
    <property type="entry name" value="DUF6525"/>
</dbReference>
<protein>
    <submittedName>
        <fullName evidence="2">Uncharacterized protein</fullName>
    </submittedName>
</protein>
<dbReference type="Pfam" id="PF20135">
    <property type="entry name" value="DUF6525"/>
    <property type="match status" value="1"/>
</dbReference>
<reference evidence="2 3" key="1">
    <citation type="submission" date="2017-01" db="EMBL/GenBank/DDBJ databases">
        <authorList>
            <person name="Mah S.A."/>
            <person name="Swanson W.J."/>
            <person name="Moy G.W."/>
            <person name="Vacquier V.D."/>
        </authorList>
    </citation>
    <scope>NUCLEOTIDE SEQUENCE [LARGE SCALE GENOMIC DNA]</scope>
    <source>
        <strain evidence="2 3">DSM 21219</strain>
    </source>
</reference>
<dbReference type="STRING" id="515897.SAMN05421849_2122"/>
<dbReference type="AlphaFoldDB" id="A0A1R3X0Q1"/>